<dbReference type="InterPro" id="IPR029028">
    <property type="entry name" value="Alpha/beta_knot_MTases"/>
</dbReference>
<dbReference type="GO" id="GO:0000776">
    <property type="term" value="C:kinetochore"/>
    <property type="evidence" value="ECO:0007669"/>
    <property type="project" value="TreeGrafter"/>
</dbReference>
<comment type="similarity">
    <text evidence="2">Belongs to the class IV-like SAM-binding methyltransferase superfamily.</text>
</comment>
<dbReference type="Gene3D" id="3.40.1280.10">
    <property type="match status" value="1"/>
</dbReference>
<accession>A0AAD9N4Z3</accession>
<dbReference type="GO" id="GO:0035196">
    <property type="term" value="P:miRNA processing"/>
    <property type="evidence" value="ECO:0007669"/>
    <property type="project" value="TreeGrafter"/>
</dbReference>
<dbReference type="InterPro" id="IPR012340">
    <property type="entry name" value="NA-bd_OB-fold"/>
</dbReference>
<keyword evidence="5" id="KW-0808">Transferase</keyword>
<dbReference type="EMBL" id="JAODUP010000194">
    <property type="protein sequence ID" value="KAK2157267.1"/>
    <property type="molecule type" value="Genomic_DNA"/>
</dbReference>
<comment type="subcellular location">
    <subcellularLocation>
        <location evidence="1">Cytoplasm</location>
    </subcellularLocation>
</comment>
<dbReference type="SUPFAM" id="SSF75217">
    <property type="entry name" value="alpha/beta knot"/>
    <property type="match status" value="1"/>
</dbReference>
<evidence type="ECO:0000256" key="6">
    <source>
        <dbReference type="ARBA" id="ARBA00062137"/>
    </source>
</evidence>
<keyword evidence="13" id="KW-0175">Coiled coil</keyword>
<dbReference type="GO" id="GO:0051661">
    <property type="term" value="P:maintenance of centrosome location"/>
    <property type="evidence" value="ECO:0007669"/>
    <property type="project" value="TreeGrafter"/>
</dbReference>
<feature type="coiled-coil region" evidence="13">
    <location>
        <begin position="42"/>
        <end position="73"/>
    </location>
</feature>
<keyword evidence="15" id="KW-1185">Reference proteome</keyword>
<evidence type="ECO:0000256" key="7">
    <source>
        <dbReference type="ARBA" id="ARBA00075627"/>
    </source>
</evidence>
<dbReference type="GO" id="GO:0035198">
    <property type="term" value="F:miRNA binding"/>
    <property type="evidence" value="ECO:0007669"/>
    <property type="project" value="TreeGrafter"/>
</dbReference>
<dbReference type="CDD" id="cd18086">
    <property type="entry name" value="HsC9orf114-like"/>
    <property type="match status" value="1"/>
</dbReference>
<dbReference type="PANTHER" id="PTHR12150:SF13">
    <property type="entry name" value="METHYLTRANSFERASE C9ORF114-RELATED"/>
    <property type="match status" value="1"/>
</dbReference>
<dbReference type="GO" id="GO:0005737">
    <property type="term" value="C:cytoplasm"/>
    <property type="evidence" value="ECO:0007669"/>
    <property type="project" value="UniProtKB-SubCell"/>
</dbReference>
<proteinExistence type="inferred from homology"/>
<dbReference type="GO" id="GO:0032259">
    <property type="term" value="P:methylation"/>
    <property type="evidence" value="ECO:0007669"/>
    <property type="project" value="UniProtKB-KW"/>
</dbReference>
<keyword evidence="4" id="KW-0489">Methyltransferase</keyword>
<evidence type="ECO:0000256" key="9">
    <source>
        <dbReference type="ARBA" id="ARBA00079311"/>
    </source>
</evidence>
<evidence type="ECO:0000256" key="3">
    <source>
        <dbReference type="ARBA" id="ARBA00022490"/>
    </source>
</evidence>
<dbReference type="Gene3D" id="2.40.50.140">
    <property type="entry name" value="Nucleic acid-binding proteins"/>
    <property type="match status" value="1"/>
</dbReference>
<evidence type="ECO:0000256" key="2">
    <source>
        <dbReference type="ARBA" id="ARBA00009841"/>
    </source>
</evidence>
<protein>
    <recommendedName>
        <fullName evidence="12">28S rRNA (uridine-N(3))-methyltransferase</fullName>
    </recommendedName>
    <alternativeName>
        <fullName evidence="7">Centromere protein 32</fullName>
    </alternativeName>
    <alternativeName>
        <fullName evidence="9">Kinetochore-associated protein</fullName>
    </alternativeName>
    <alternativeName>
        <fullName evidence="8">SPOUT domain-containing methyltransferase 1</fullName>
    </alternativeName>
</protein>
<dbReference type="Pfam" id="PF02598">
    <property type="entry name" value="Methyltrn_RNA_3"/>
    <property type="match status" value="1"/>
</dbReference>
<dbReference type="GO" id="GO:0008168">
    <property type="term" value="F:methyltransferase activity"/>
    <property type="evidence" value="ECO:0007669"/>
    <property type="project" value="UniProtKB-KW"/>
</dbReference>
<dbReference type="SUPFAM" id="SSF50249">
    <property type="entry name" value="Nucleic acid-binding proteins"/>
    <property type="match status" value="1"/>
</dbReference>
<dbReference type="InterPro" id="IPR003750">
    <property type="entry name" value="Put_MeTrfase-C9orf114-like"/>
</dbReference>
<evidence type="ECO:0000256" key="10">
    <source>
        <dbReference type="ARBA" id="ARBA00093228"/>
    </source>
</evidence>
<organism evidence="14 15">
    <name type="scientific">Paralvinella palmiformis</name>
    <dbReference type="NCBI Taxonomy" id="53620"/>
    <lineage>
        <taxon>Eukaryota</taxon>
        <taxon>Metazoa</taxon>
        <taxon>Spiralia</taxon>
        <taxon>Lophotrochozoa</taxon>
        <taxon>Annelida</taxon>
        <taxon>Polychaeta</taxon>
        <taxon>Sedentaria</taxon>
        <taxon>Canalipalpata</taxon>
        <taxon>Terebellida</taxon>
        <taxon>Terebelliformia</taxon>
        <taxon>Alvinellidae</taxon>
        <taxon>Paralvinella</taxon>
    </lineage>
</organism>
<dbReference type="GO" id="GO:0031616">
    <property type="term" value="C:spindle pole centrosome"/>
    <property type="evidence" value="ECO:0007669"/>
    <property type="project" value="TreeGrafter"/>
</dbReference>
<dbReference type="FunFam" id="2.40.50.140:FF:000170">
    <property type="entry name" value="SPOUT domain containing methyltransferase 1"/>
    <property type="match status" value="1"/>
</dbReference>
<evidence type="ECO:0000256" key="13">
    <source>
        <dbReference type="SAM" id="Coils"/>
    </source>
</evidence>
<evidence type="ECO:0000256" key="8">
    <source>
        <dbReference type="ARBA" id="ARBA00078957"/>
    </source>
</evidence>
<sequence length="369" mass="41934">MAGEFSGVDYKKSTLPQNAKDWKKWKEEHKAQKRKWNEDKLIKKLEYEKRRKLQEAEVKKDEEEEGKKKKDLKGCQYTVAIAIPGSILDNAQSPELRTYLAGQAGFPMENRTTDGTFAGVGKKGNANVQMGRILQYLECPQYLRKVFFPQHKDLQYAGLLNPLDCPHHMKADEETLYREGVVLDKPPKGGDGSFVNIGLYREVQIDKRLKPGIRVTVQLKPGYLEKIENKKKVRGVVVSPSVPYTKSDIYWGYNVRLAASLSKVFTESPHPEGYDLLVGTSERGESVDEFVPGKFRHMLIVFGGVKGLEYSLDADQDLHIDDPSLLFNHYLNTCPQQGSRTIRTEEAILVTLSAIRPKITERCNDEQLT</sequence>
<comment type="subunit">
    <text evidence="6">Interacts with INCA1.</text>
</comment>
<comment type="function">
    <text evidence="11">S-adenosyl-L-methionine-dependent methyltransferase that specifically methylates the N3 position of a uridine in 28S rRNA. Required for association of the centrosomes with the poles of the bipolar mitotic spindle during metaphase. Also involved in chromosome alignment. May promote centrosome maturation probably by recruiting A-kinase anchor protein AKAP9 to centrosomes in early mitosis. Binds specifically to miRNA MIR145 hairpin, regulates MIR145 expression at a postranscriptional level.</text>
</comment>
<dbReference type="GO" id="GO:0072686">
    <property type="term" value="C:mitotic spindle"/>
    <property type="evidence" value="ECO:0007669"/>
    <property type="project" value="TreeGrafter"/>
</dbReference>
<evidence type="ECO:0000256" key="1">
    <source>
        <dbReference type="ARBA" id="ARBA00004496"/>
    </source>
</evidence>
<dbReference type="Proteomes" id="UP001208570">
    <property type="component" value="Unassembled WGS sequence"/>
</dbReference>
<dbReference type="PANTHER" id="PTHR12150">
    <property type="entry name" value="CLASS IV SAM-BINDING METHYLTRANSFERASE-RELATED"/>
    <property type="match status" value="1"/>
</dbReference>
<evidence type="ECO:0000256" key="12">
    <source>
        <dbReference type="ARBA" id="ARBA00093639"/>
    </source>
</evidence>
<dbReference type="InterPro" id="IPR029026">
    <property type="entry name" value="tRNA_m1G_MTases_N"/>
</dbReference>
<evidence type="ECO:0000313" key="14">
    <source>
        <dbReference type="EMBL" id="KAK2157267.1"/>
    </source>
</evidence>
<name>A0AAD9N4Z3_9ANNE</name>
<gene>
    <name evidence="14" type="ORF">LSH36_194g04061</name>
</gene>
<comment type="catalytic activity">
    <reaction evidence="10">
        <text>uridine in 28S rRNA + S-adenosyl-L-methionine = N(3)-methyluridine in 28S rRNA + S-adenosyl-L-homocysteine + H(+)</text>
        <dbReference type="Rhea" id="RHEA:83635"/>
        <dbReference type="Rhea" id="RHEA-COMP:20178"/>
        <dbReference type="Rhea" id="RHEA-COMP:20181"/>
        <dbReference type="ChEBI" id="CHEBI:15378"/>
        <dbReference type="ChEBI" id="CHEBI:57856"/>
        <dbReference type="ChEBI" id="CHEBI:59789"/>
        <dbReference type="ChEBI" id="CHEBI:65315"/>
        <dbReference type="ChEBI" id="CHEBI:74502"/>
    </reaction>
    <physiologicalReaction direction="left-to-right" evidence="10">
        <dbReference type="Rhea" id="RHEA:83636"/>
    </physiologicalReaction>
</comment>
<evidence type="ECO:0000256" key="4">
    <source>
        <dbReference type="ARBA" id="ARBA00022603"/>
    </source>
</evidence>
<reference evidence="14" key="1">
    <citation type="journal article" date="2023" name="Mol. Biol. Evol.">
        <title>Third-Generation Sequencing Reveals the Adaptive Role of the Epigenome in Three Deep-Sea Polychaetes.</title>
        <authorList>
            <person name="Perez M."/>
            <person name="Aroh O."/>
            <person name="Sun Y."/>
            <person name="Lan Y."/>
            <person name="Juniper S.K."/>
            <person name="Young C.R."/>
            <person name="Angers B."/>
            <person name="Qian P.Y."/>
        </authorList>
    </citation>
    <scope>NUCLEOTIDE SEQUENCE</scope>
    <source>
        <strain evidence="14">P08H-3</strain>
    </source>
</reference>
<evidence type="ECO:0000256" key="5">
    <source>
        <dbReference type="ARBA" id="ARBA00022679"/>
    </source>
</evidence>
<evidence type="ECO:0000313" key="15">
    <source>
        <dbReference type="Proteomes" id="UP001208570"/>
    </source>
</evidence>
<comment type="caution">
    <text evidence="14">The sequence shown here is derived from an EMBL/GenBank/DDBJ whole genome shotgun (WGS) entry which is preliminary data.</text>
</comment>
<keyword evidence="3" id="KW-0963">Cytoplasm</keyword>
<dbReference type="AlphaFoldDB" id="A0AAD9N4Z3"/>
<evidence type="ECO:0000256" key="11">
    <source>
        <dbReference type="ARBA" id="ARBA00093377"/>
    </source>
</evidence>